<protein>
    <submittedName>
        <fullName evidence="4">Uncharacterized protein LOC111085979</fullName>
    </submittedName>
</protein>
<proteinExistence type="predicted"/>
<feature type="region of interest" description="Disordered" evidence="1">
    <location>
        <begin position="80"/>
        <end position="99"/>
    </location>
</feature>
<keyword evidence="3" id="KW-1185">Reference proteome</keyword>
<sequence>MPYLYIETAKEKLCQGAKFLSKGVCNNTLATSAFRADPHRTVRVIFPDQSTDAIIYVTVVIVFYAAIILILVGTNLHRFRRNTGGRNDSPSEDEEENYELEEKRHLVVHLDKNSRAYQTISLESERDNVLIV</sequence>
<evidence type="ECO:0000256" key="1">
    <source>
        <dbReference type="SAM" id="MobiDB-lite"/>
    </source>
</evidence>
<keyword evidence="2" id="KW-0812">Transmembrane</keyword>
<dbReference type="RefSeq" id="XP_022242743.1">
    <property type="nucleotide sequence ID" value="XM_022387035.1"/>
</dbReference>
<feature type="compositionally biased region" description="Acidic residues" evidence="1">
    <location>
        <begin position="90"/>
        <end position="99"/>
    </location>
</feature>
<reference evidence="4" key="1">
    <citation type="submission" date="2025-08" db="UniProtKB">
        <authorList>
            <consortium name="RefSeq"/>
        </authorList>
    </citation>
    <scope>IDENTIFICATION</scope>
    <source>
        <tissue evidence="4">Muscle</tissue>
    </source>
</reference>
<name>A0ABM1SGI8_LIMPO</name>
<organism evidence="3 4">
    <name type="scientific">Limulus polyphemus</name>
    <name type="common">Atlantic horseshoe crab</name>
    <dbReference type="NCBI Taxonomy" id="6850"/>
    <lineage>
        <taxon>Eukaryota</taxon>
        <taxon>Metazoa</taxon>
        <taxon>Ecdysozoa</taxon>
        <taxon>Arthropoda</taxon>
        <taxon>Chelicerata</taxon>
        <taxon>Merostomata</taxon>
        <taxon>Xiphosura</taxon>
        <taxon>Limulidae</taxon>
        <taxon>Limulus</taxon>
    </lineage>
</organism>
<evidence type="ECO:0000256" key="2">
    <source>
        <dbReference type="SAM" id="Phobius"/>
    </source>
</evidence>
<dbReference type="GeneID" id="111085979"/>
<evidence type="ECO:0000313" key="4">
    <source>
        <dbReference type="RefSeq" id="XP_022242743.1"/>
    </source>
</evidence>
<dbReference type="Proteomes" id="UP000694941">
    <property type="component" value="Unplaced"/>
</dbReference>
<feature type="transmembrane region" description="Helical" evidence="2">
    <location>
        <begin position="53"/>
        <end position="72"/>
    </location>
</feature>
<keyword evidence="2" id="KW-1133">Transmembrane helix</keyword>
<accession>A0ABM1SGI8</accession>
<evidence type="ECO:0000313" key="3">
    <source>
        <dbReference type="Proteomes" id="UP000694941"/>
    </source>
</evidence>
<keyword evidence="2" id="KW-0472">Membrane</keyword>
<gene>
    <name evidence="4" type="primary">LOC111085979</name>
</gene>